<dbReference type="EMBL" id="BPLQ01000360">
    <property type="protein sequence ID" value="GIX70374.1"/>
    <property type="molecule type" value="Genomic_DNA"/>
</dbReference>
<reference evidence="1 2" key="1">
    <citation type="submission" date="2021-06" db="EMBL/GenBank/DDBJ databases">
        <title>Caerostris darwini draft genome.</title>
        <authorList>
            <person name="Kono N."/>
            <person name="Arakawa K."/>
        </authorList>
    </citation>
    <scope>NUCLEOTIDE SEQUENCE [LARGE SCALE GENOMIC DNA]</scope>
</reference>
<dbReference type="Proteomes" id="UP001054837">
    <property type="component" value="Unassembled WGS sequence"/>
</dbReference>
<organism evidence="1 2">
    <name type="scientific">Caerostris darwini</name>
    <dbReference type="NCBI Taxonomy" id="1538125"/>
    <lineage>
        <taxon>Eukaryota</taxon>
        <taxon>Metazoa</taxon>
        <taxon>Ecdysozoa</taxon>
        <taxon>Arthropoda</taxon>
        <taxon>Chelicerata</taxon>
        <taxon>Arachnida</taxon>
        <taxon>Araneae</taxon>
        <taxon>Araneomorphae</taxon>
        <taxon>Entelegynae</taxon>
        <taxon>Araneoidea</taxon>
        <taxon>Araneidae</taxon>
        <taxon>Caerostris</taxon>
    </lineage>
</organism>
<sequence>MRVQAPKYKSGSLPVSERPAVLSRNCPTQKREIHDESLGILISNASTPSLSPLPRENRTSAAMVRSVPPYISHIPTGTNGQLSQNGNGTPIPCLEFYFIHLLLSDSSSKHLEVDPRRQPIHLLDMQSSLSLLSTLKRKEGSR</sequence>
<keyword evidence="2" id="KW-1185">Reference proteome</keyword>
<name>A0AAV4MD78_9ARAC</name>
<protein>
    <submittedName>
        <fullName evidence="1">Uncharacterized protein</fullName>
    </submittedName>
</protein>
<gene>
    <name evidence="1" type="ORF">CDAR_408761</name>
</gene>
<proteinExistence type="predicted"/>
<evidence type="ECO:0000313" key="2">
    <source>
        <dbReference type="Proteomes" id="UP001054837"/>
    </source>
</evidence>
<accession>A0AAV4MD78</accession>
<dbReference type="AlphaFoldDB" id="A0AAV4MD78"/>
<evidence type="ECO:0000313" key="1">
    <source>
        <dbReference type="EMBL" id="GIX70374.1"/>
    </source>
</evidence>
<comment type="caution">
    <text evidence="1">The sequence shown here is derived from an EMBL/GenBank/DDBJ whole genome shotgun (WGS) entry which is preliminary data.</text>
</comment>